<feature type="transmembrane region" description="Helical" evidence="8">
    <location>
        <begin position="380"/>
        <end position="402"/>
    </location>
</feature>
<feature type="transmembrane region" description="Helical" evidence="8">
    <location>
        <begin position="57"/>
        <end position="77"/>
    </location>
</feature>
<evidence type="ECO:0000313" key="11">
    <source>
        <dbReference type="Proteomes" id="UP000694287"/>
    </source>
</evidence>
<dbReference type="InterPro" id="IPR011701">
    <property type="entry name" value="MFS"/>
</dbReference>
<feature type="transmembrane region" description="Helical" evidence="8">
    <location>
        <begin position="264"/>
        <end position="284"/>
    </location>
</feature>
<evidence type="ECO:0000256" key="5">
    <source>
        <dbReference type="ARBA" id="ARBA00022692"/>
    </source>
</evidence>
<keyword evidence="3" id="KW-0813">Transport</keyword>
<feature type="transmembrane region" description="Helical" evidence="8">
    <location>
        <begin position="225"/>
        <end position="244"/>
    </location>
</feature>
<evidence type="ECO:0000259" key="9">
    <source>
        <dbReference type="PROSITE" id="PS50850"/>
    </source>
</evidence>
<evidence type="ECO:0000256" key="3">
    <source>
        <dbReference type="ARBA" id="ARBA00022448"/>
    </source>
</evidence>
<gene>
    <name evidence="10" type="ORF">I4I81_24440</name>
</gene>
<dbReference type="PROSITE" id="PS00216">
    <property type="entry name" value="SUGAR_TRANSPORT_1"/>
    <property type="match status" value="1"/>
</dbReference>
<keyword evidence="5 8" id="KW-0812">Transmembrane</keyword>
<dbReference type="InterPro" id="IPR020846">
    <property type="entry name" value="MFS_dom"/>
</dbReference>
<evidence type="ECO:0000256" key="1">
    <source>
        <dbReference type="ARBA" id="ARBA00004651"/>
    </source>
</evidence>
<dbReference type="NCBIfam" id="TIGR00710">
    <property type="entry name" value="efflux_Bcr_CflA"/>
    <property type="match status" value="1"/>
</dbReference>
<evidence type="ECO:0000313" key="10">
    <source>
        <dbReference type="EMBL" id="MBW0137385.1"/>
    </source>
</evidence>
<dbReference type="PANTHER" id="PTHR23502">
    <property type="entry name" value="MAJOR FACILITATOR SUPERFAMILY"/>
    <property type="match status" value="1"/>
</dbReference>
<feature type="transmembrane region" description="Helical" evidence="8">
    <location>
        <begin position="351"/>
        <end position="374"/>
    </location>
</feature>
<feature type="transmembrane region" description="Helical" evidence="8">
    <location>
        <begin position="89"/>
        <end position="111"/>
    </location>
</feature>
<keyword evidence="11" id="KW-1185">Reference proteome</keyword>
<dbReference type="InterPro" id="IPR004812">
    <property type="entry name" value="Efflux_drug-R_Bcr/CmlA"/>
</dbReference>
<dbReference type="Proteomes" id="UP000694287">
    <property type="component" value="Unassembled WGS sequence"/>
</dbReference>
<name>A0ABS6UYS3_9PSEU</name>
<keyword evidence="4" id="KW-1003">Cell membrane</keyword>
<dbReference type="CDD" id="cd17320">
    <property type="entry name" value="MFS_MdfA_MDR_like"/>
    <property type="match status" value="1"/>
</dbReference>
<feature type="transmembrane region" description="Helical" evidence="8">
    <location>
        <begin position="177"/>
        <end position="196"/>
    </location>
</feature>
<evidence type="ECO:0000256" key="6">
    <source>
        <dbReference type="ARBA" id="ARBA00022989"/>
    </source>
</evidence>
<dbReference type="PROSITE" id="PS50850">
    <property type="entry name" value="MFS"/>
    <property type="match status" value="1"/>
</dbReference>
<feature type="transmembrane region" description="Helical" evidence="8">
    <location>
        <begin position="291"/>
        <end position="312"/>
    </location>
</feature>
<comment type="subcellular location">
    <subcellularLocation>
        <location evidence="1">Cell membrane</location>
        <topology evidence="1">Multi-pass membrane protein</topology>
    </subcellularLocation>
</comment>
<feature type="transmembrane region" description="Helical" evidence="8">
    <location>
        <begin position="150"/>
        <end position="171"/>
    </location>
</feature>
<keyword evidence="7 8" id="KW-0472">Membrane</keyword>
<evidence type="ECO:0000256" key="2">
    <source>
        <dbReference type="ARBA" id="ARBA00006236"/>
    </source>
</evidence>
<reference evidence="10 11" key="1">
    <citation type="submission" date="2020-11" db="EMBL/GenBank/DDBJ databases">
        <title>Pseudonocardia abyssalis sp. nov. and Pseudonocardia oceani sp. nov., description and phylogenomic analysis of two novel actinomycetes isolated from the deep Southern Ocean.</title>
        <authorList>
            <person name="Parra J."/>
        </authorList>
    </citation>
    <scope>NUCLEOTIDE SEQUENCE [LARGE SCALE GENOMIC DNA]</scope>
    <source>
        <strain evidence="10 11">KRD-168</strain>
    </source>
</reference>
<protein>
    <submittedName>
        <fullName evidence="10">Multidrug effflux MFS transporter</fullName>
    </submittedName>
</protein>
<dbReference type="Pfam" id="PF07690">
    <property type="entry name" value="MFS_1"/>
    <property type="match status" value="1"/>
</dbReference>
<feature type="transmembrane region" description="Helical" evidence="8">
    <location>
        <begin position="117"/>
        <end position="138"/>
    </location>
</feature>
<dbReference type="EMBL" id="JADQDK010000001">
    <property type="protein sequence ID" value="MBW0137385.1"/>
    <property type="molecule type" value="Genomic_DNA"/>
</dbReference>
<comment type="caution">
    <text evidence="10">The sequence shown here is derived from an EMBL/GenBank/DDBJ whole genome shotgun (WGS) entry which is preliminary data.</text>
</comment>
<feature type="domain" description="Major facilitator superfamily (MFS) profile" evidence="9">
    <location>
        <begin position="20"/>
        <end position="407"/>
    </location>
</feature>
<organism evidence="10 11">
    <name type="scientific">Pseudonocardia abyssalis</name>
    <dbReference type="NCBI Taxonomy" id="2792008"/>
    <lineage>
        <taxon>Bacteria</taxon>
        <taxon>Bacillati</taxon>
        <taxon>Actinomycetota</taxon>
        <taxon>Actinomycetes</taxon>
        <taxon>Pseudonocardiales</taxon>
        <taxon>Pseudonocardiaceae</taxon>
        <taxon>Pseudonocardia</taxon>
    </lineage>
</organism>
<feature type="transmembrane region" description="Helical" evidence="8">
    <location>
        <begin position="20"/>
        <end position="37"/>
    </location>
</feature>
<keyword evidence="6 8" id="KW-1133">Transmembrane helix</keyword>
<sequence length="420" mass="42620">MTTTPDRVELSTAPDRGQRLRLIVILGALIALGPLTIDMYLPALPTITAEFLTTSATVQLTLTGTLIGLALGQLAIGPLSDAFGRKRPLLLGTGLHVLASVLCVVAPNVAVLGGLRVLQGVGAAAGAVIALAIVRDLYTGRPAATMLSRLILVMGVAPVVAPTLGGALLSVTSWRGVFAALAVYGLVLIPIAYRFLPETLPQARRRTAGVAGTIRDYGALFGDRAFVGLVIVAGLAMSALLGYVSGSSFVFQQQYGLDQQQFGLVFGSGAIWLIAATQANPVLLRWFDPRQILTAAVAAGAVAGAVLVVVAATGAGGLVGLVAAMWVVLFTVGFALPNAPAVALSRHGEAAGTAAALLGAVQFGIGAVISPVVGVLGNDALAMGTVVAGGLFLALVVLITVVRPWTLADVEPDSAAVPVH</sequence>
<evidence type="ECO:0000256" key="8">
    <source>
        <dbReference type="SAM" id="Phobius"/>
    </source>
</evidence>
<dbReference type="RefSeq" id="WP_218616364.1">
    <property type="nucleotide sequence ID" value="NZ_JADQDK010000001.1"/>
</dbReference>
<comment type="similarity">
    <text evidence="2">Belongs to the major facilitator superfamily. Bcr/CmlA family.</text>
</comment>
<evidence type="ECO:0000256" key="7">
    <source>
        <dbReference type="ARBA" id="ARBA00023136"/>
    </source>
</evidence>
<proteinExistence type="inferred from homology"/>
<dbReference type="PANTHER" id="PTHR23502:SF132">
    <property type="entry name" value="POLYAMINE TRANSPORTER 2-RELATED"/>
    <property type="match status" value="1"/>
</dbReference>
<accession>A0ABS6UYS3</accession>
<feature type="transmembrane region" description="Helical" evidence="8">
    <location>
        <begin position="318"/>
        <end position="339"/>
    </location>
</feature>
<dbReference type="InterPro" id="IPR005829">
    <property type="entry name" value="Sugar_transporter_CS"/>
</dbReference>
<evidence type="ECO:0000256" key="4">
    <source>
        <dbReference type="ARBA" id="ARBA00022475"/>
    </source>
</evidence>